<proteinExistence type="predicted"/>
<name>A0A7X9WTM8_9SPHN</name>
<gene>
    <name evidence="1" type="ORF">HHL08_05845</name>
</gene>
<dbReference type="AlphaFoldDB" id="A0A7X9WTM8"/>
<keyword evidence="2" id="KW-1185">Reference proteome</keyword>
<evidence type="ECO:0000313" key="2">
    <source>
        <dbReference type="Proteomes" id="UP000519023"/>
    </source>
</evidence>
<sequence length="95" mass="10281">MLHLVLTLQSVGATGIPPDFDLKSVRPSPDANAIIVTARRQSQRLEREPLSTEPPLGRAEMGLFGDVKANLHVESQSFGNGTTSQRVMVGVKIPF</sequence>
<evidence type="ECO:0000313" key="1">
    <source>
        <dbReference type="EMBL" id="NML09672.1"/>
    </source>
</evidence>
<accession>A0A7X9WTM8</accession>
<reference evidence="1 2" key="1">
    <citation type="submission" date="2020-04" db="EMBL/GenBank/DDBJ databases">
        <title>Sphingobium sp. AR-3-1 isolated from Arctic soil.</title>
        <authorList>
            <person name="Dahal R.H."/>
            <person name="Chaudhary D.K."/>
        </authorList>
    </citation>
    <scope>NUCLEOTIDE SEQUENCE [LARGE SCALE GENOMIC DNA]</scope>
    <source>
        <strain evidence="1 2">AR-3-1</strain>
    </source>
</reference>
<organism evidence="1 2">
    <name type="scientific">Sphingobium psychrophilum</name>
    <dbReference type="NCBI Taxonomy" id="2728834"/>
    <lineage>
        <taxon>Bacteria</taxon>
        <taxon>Pseudomonadati</taxon>
        <taxon>Pseudomonadota</taxon>
        <taxon>Alphaproteobacteria</taxon>
        <taxon>Sphingomonadales</taxon>
        <taxon>Sphingomonadaceae</taxon>
        <taxon>Sphingobium</taxon>
    </lineage>
</organism>
<comment type="caution">
    <text evidence="1">The sequence shown here is derived from an EMBL/GenBank/DDBJ whole genome shotgun (WGS) entry which is preliminary data.</text>
</comment>
<protein>
    <submittedName>
        <fullName evidence="1">Uncharacterized protein</fullName>
    </submittedName>
</protein>
<dbReference type="EMBL" id="JABBFV010000003">
    <property type="protein sequence ID" value="NML09672.1"/>
    <property type="molecule type" value="Genomic_DNA"/>
</dbReference>
<dbReference type="Proteomes" id="UP000519023">
    <property type="component" value="Unassembled WGS sequence"/>
</dbReference>